<evidence type="ECO:0000256" key="4">
    <source>
        <dbReference type="ARBA" id="ARBA00022692"/>
    </source>
</evidence>
<feature type="transmembrane region" description="Helical" evidence="9">
    <location>
        <begin position="14"/>
        <end position="34"/>
    </location>
</feature>
<dbReference type="Proteomes" id="UP001595722">
    <property type="component" value="Unassembled WGS sequence"/>
</dbReference>
<evidence type="ECO:0000256" key="3">
    <source>
        <dbReference type="ARBA" id="ARBA00022475"/>
    </source>
</evidence>
<keyword evidence="2 9" id="KW-0813">Transport</keyword>
<evidence type="ECO:0000313" key="11">
    <source>
        <dbReference type="Proteomes" id="UP001595722"/>
    </source>
</evidence>
<evidence type="ECO:0000256" key="1">
    <source>
        <dbReference type="ARBA" id="ARBA00004370"/>
    </source>
</evidence>
<keyword evidence="3 9" id="KW-1003">Cell membrane</keyword>
<organism evidence="10 11">
    <name type="scientific">Bacterioplanoides pacificum</name>
    <dbReference type="NCBI Taxonomy" id="1171596"/>
    <lineage>
        <taxon>Bacteria</taxon>
        <taxon>Pseudomonadati</taxon>
        <taxon>Pseudomonadota</taxon>
        <taxon>Gammaproteobacteria</taxon>
        <taxon>Oceanospirillales</taxon>
        <taxon>Oceanospirillaceae</taxon>
        <taxon>Bacterioplanoides</taxon>
    </lineage>
</organism>
<dbReference type="NCBIfam" id="TIGR00964">
    <property type="entry name" value="secE_bact"/>
    <property type="match status" value="1"/>
</dbReference>
<keyword evidence="11" id="KW-1185">Reference proteome</keyword>
<evidence type="ECO:0000256" key="8">
    <source>
        <dbReference type="ARBA" id="ARBA00023136"/>
    </source>
</evidence>
<evidence type="ECO:0000256" key="2">
    <source>
        <dbReference type="ARBA" id="ARBA00022448"/>
    </source>
</evidence>
<keyword evidence="8 9" id="KW-0472">Membrane</keyword>
<keyword evidence="5 9" id="KW-0653">Protein transport</keyword>
<keyword evidence="4 9" id="KW-0812">Transmembrane</keyword>
<dbReference type="Gene3D" id="1.20.5.1030">
    <property type="entry name" value="Preprotein translocase secy subunit"/>
    <property type="match status" value="1"/>
</dbReference>
<evidence type="ECO:0000256" key="5">
    <source>
        <dbReference type="ARBA" id="ARBA00022927"/>
    </source>
</evidence>
<feature type="transmembrane region" description="Helical" evidence="9">
    <location>
        <begin position="54"/>
        <end position="79"/>
    </location>
</feature>
<proteinExistence type="inferred from homology"/>
<name>A0ABV7VNR6_9GAMM</name>
<comment type="similarity">
    <text evidence="9">Belongs to the SecE/SEC61-gamma family.</text>
</comment>
<dbReference type="InterPro" id="IPR005807">
    <property type="entry name" value="SecE_bac"/>
</dbReference>
<sequence>MSTESKASKSPLDIVKWLLAIAFFAAAVVGNYMAPGLYQEAYEAELPLLYQVLGVVLLMLLSAGIALTSSQGQAFLQLLKEANVERRKVVWPTRQETTQTTMIVVVVVFVMALILWGMDSLLGWLVSLIVG</sequence>
<evidence type="ECO:0000256" key="9">
    <source>
        <dbReference type="HAMAP-Rule" id="MF_00422"/>
    </source>
</evidence>
<dbReference type="PRINTS" id="PR01650">
    <property type="entry name" value="SECETRNLCASE"/>
</dbReference>
<evidence type="ECO:0000256" key="7">
    <source>
        <dbReference type="ARBA" id="ARBA00023010"/>
    </source>
</evidence>
<keyword evidence="6 9" id="KW-1133">Transmembrane helix</keyword>
<comment type="subcellular location">
    <subcellularLocation>
        <location evidence="1">Membrane</location>
    </subcellularLocation>
</comment>
<accession>A0ABV7VNR6</accession>
<keyword evidence="7 9" id="KW-0811">Translocation</keyword>
<dbReference type="InterPro" id="IPR038379">
    <property type="entry name" value="SecE_sf"/>
</dbReference>
<dbReference type="PANTHER" id="PTHR33910">
    <property type="entry name" value="PROTEIN TRANSLOCASE SUBUNIT SECE"/>
    <property type="match status" value="1"/>
</dbReference>
<gene>
    <name evidence="9 10" type="primary">secE</name>
    <name evidence="10" type="ORF">ACFOMG_03385</name>
</gene>
<dbReference type="HAMAP" id="MF_00422">
    <property type="entry name" value="SecE"/>
    <property type="match status" value="1"/>
</dbReference>
<comment type="caution">
    <text evidence="9">Lacks conserved residue(s) required for the propagation of feature annotation.</text>
</comment>
<dbReference type="InterPro" id="IPR001901">
    <property type="entry name" value="Translocase_SecE/Sec61-g"/>
</dbReference>
<evidence type="ECO:0000313" key="10">
    <source>
        <dbReference type="EMBL" id="MFC3679154.1"/>
    </source>
</evidence>
<comment type="function">
    <text evidence="9">Essential subunit of the Sec protein translocation channel SecYEG. Clamps together the 2 halves of SecY. May contact the channel plug during translocation.</text>
</comment>
<comment type="subunit">
    <text evidence="9">Component of the Sec protein translocase complex. Heterotrimer consisting of SecY, SecE and SecG subunits. The heterotrimers can form oligomers, although 1 heterotrimer is thought to be able to translocate proteins. Interacts with the ribosome. Interacts with SecDF, and other proteins may be involved. Interacts with SecA.</text>
</comment>
<dbReference type="Pfam" id="PF00584">
    <property type="entry name" value="SecE"/>
    <property type="match status" value="1"/>
</dbReference>
<dbReference type="PANTHER" id="PTHR33910:SF1">
    <property type="entry name" value="PROTEIN TRANSLOCASE SUBUNIT SECE"/>
    <property type="match status" value="1"/>
</dbReference>
<reference evidence="11" key="1">
    <citation type="journal article" date="2019" name="Int. J. Syst. Evol. Microbiol.">
        <title>The Global Catalogue of Microorganisms (GCM) 10K type strain sequencing project: providing services to taxonomists for standard genome sequencing and annotation.</title>
        <authorList>
            <consortium name="The Broad Institute Genomics Platform"/>
            <consortium name="The Broad Institute Genome Sequencing Center for Infectious Disease"/>
            <person name="Wu L."/>
            <person name="Ma J."/>
        </authorList>
    </citation>
    <scope>NUCLEOTIDE SEQUENCE [LARGE SCALE GENOMIC DNA]</scope>
    <source>
        <strain evidence="11">KCTC 42424</strain>
    </source>
</reference>
<feature type="transmembrane region" description="Helical" evidence="9">
    <location>
        <begin position="100"/>
        <end position="118"/>
    </location>
</feature>
<comment type="caution">
    <text evidence="10">The sequence shown here is derived from an EMBL/GenBank/DDBJ whole genome shotgun (WGS) entry which is preliminary data.</text>
</comment>
<protein>
    <recommendedName>
        <fullName evidence="9">Protein translocase subunit SecE</fullName>
    </recommendedName>
</protein>
<dbReference type="RefSeq" id="WP_376864814.1">
    <property type="nucleotide sequence ID" value="NZ_JBHRYB010000003.1"/>
</dbReference>
<evidence type="ECO:0000256" key="6">
    <source>
        <dbReference type="ARBA" id="ARBA00022989"/>
    </source>
</evidence>
<dbReference type="EMBL" id="JBHRYB010000003">
    <property type="protein sequence ID" value="MFC3679154.1"/>
    <property type="molecule type" value="Genomic_DNA"/>
</dbReference>